<dbReference type="EMBL" id="CP003504">
    <property type="protein sequence ID" value="AFM71259.1"/>
    <property type="molecule type" value="Genomic_DNA"/>
</dbReference>
<gene>
    <name evidence="2" type="ordered locus">EHR_11950</name>
</gene>
<reference evidence="2 3" key="1">
    <citation type="journal article" date="2012" name="J. Bacteriol.">
        <title>Genome sequence of Enterococcus hirae (Streptococcus faecalis) ATCC 9790, a model organism for the study of ion transport, bioenergetics, and copper homeostasis.</title>
        <authorList>
            <person name="Gaechter T."/>
            <person name="Wunderlin C."/>
            <person name="Schmidheini T."/>
            <person name="Solioz M."/>
        </authorList>
    </citation>
    <scope>NUCLEOTIDE SEQUENCE [LARGE SCALE GENOMIC DNA]</scope>
    <source>
        <strain evidence="3">ATCC 9790 / DSM 20160 / JCM 8729 / LMG 6399 / NBRC 3181 / NCIMB 6459 / NCDO 1258 / NCTC 12367 / WDCM 00089 / R</strain>
    </source>
</reference>
<evidence type="ECO:0000256" key="1">
    <source>
        <dbReference type="SAM" id="MobiDB-lite"/>
    </source>
</evidence>
<keyword evidence="3" id="KW-1185">Reference proteome</keyword>
<dbReference type="RefSeq" id="WP_014834665.1">
    <property type="nucleotide sequence ID" value="NC_018081.1"/>
</dbReference>
<feature type="region of interest" description="Disordered" evidence="1">
    <location>
        <begin position="1"/>
        <end position="56"/>
    </location>
</feature>
<dbReference type="AlphaFoldDB" id="I6TCW6"/>
<proteinExistence type="predicted"/>
<feature type="compositionally biased region" description="Polar residues" evidence="1">
    <location>
        <begin position="1"/>
        <end position="22"/>
    </location>
</feature>
<dbReference type="HOGENOM" id="CLU_3007223_0_0_9"/>
<evidence type="ECO:0000313" key="2">
    <source>
        <dbReference type="EMBL" id="AFM71259.1"/>
    </source>
</evidence>
<dbReference type="PATRIC" id="fig|768486.3.peg.2263"/>
<protein>
    <submittedName>
        <fullName evidence="2">Uncharacterized protein</fullName>
    </submittedName>
</protein>
<dbReference type="KEGG" id="ehr:EHR_11950"/>
<feature type="compositionally biased region" description="Polar residues" evidence="1">
    <location>
        <begin position="32"/>
        <end position="50"/>
    </location>
</feature>
<dbReference type="Proteomes" id="UP000002895">
    <property type="component" value="Chromosome"/>
</dbReference>
<name>I6TCW6_ENTHA</name>
<organism evidence="2 3">
    <name type="scientific">Enterococcus hirae (strain ATCC 9790 / DSM 20160 / JCM 8729 / LMG 6399 / NBRC 3181 / NCIMB 6459 / NCDO 1258 / NCTC 12367 / WDCM 00089 / R)</name>
    <dbReference type="NCBI Taxonomy" id="768486"/>
    <lineage>
        <taxon>Bacteria</taxon>
        <taxon>Bacillati</taxon>
        <taxon>Bacillota</taxon>
        <taxon>Bacilli</taxon>
        <taxon>Lactobacillales</taxon>
        <taxon>Enterococcaceae</taxon>
        <taxon>Enterococcus</taxon>
    </lineage>
</organism>
<sequence length="56" mass="6313">MKELQPTNPVSEQESQTASPVNEQDIEDRINQFLQQNGGNPPIVSSNIFSRNKKQT</sequence>
<accession>I6TCW6</accession>
<evidence type="ECO:0000313" key="3">
    <source>
        <dbReference type="Proteomes" id="UP000002895"/>
    </source>
</evidence>